<feature type="transmembrane region" description="Helical" evidence="8">
    <location>
        <begin position="301"/>
        <end position="318"/>
    </location>
</feature>
<dbReference type="GO" id="GO:0009103">
    <property type="term" value="P:lipopolysaccharide biosynthetic process"/>
    <property type="evidence" value="ECO:0007669"/>
    <property type="project" value="UniProtKB-ARBA"/>
</dbReference>
<gene>
    <name evidence="9" type="ORF">PAI11_28640</name>
</gene>
<feature type="transmembrane region" description="Helical" evidence="8">
    <location>
        <begin position="371"/>
        <end position="389"/>
    </location>
</feature>
<dbReference type="PANTHER" id="PTHR33908:SF11">
    <property type="entry name" value="MEMBRANE PROTEIN"/>
    <property type="match status" value="1"/>
</dbReference>
<dbReference type="GO" id="GO:0016763">
    <property type="term" value="F:pentosyltransferase activity"/>
    <property type="evidence" value="ECO:0007669"/>
    <property type="project" value="TreeGrafter"/>
</dbReference>
<dbReference type="GO" id="GO:0005886">
    <property type="term" value="C:plasma membrane"/>
    <property type="evidence" value="ECO:0007669"/>
    <property type="project" value="UniProtKB-SubCell"/>
</dbReference>
<dbReference type="InterPro" id="IPR050297">
    <property type="entry name" value="LipidA_mod_glycosyltrf_83"/>
</dbReference>
<evidence type="ECO:0000256" key="7">
    <source>
        <dbReference type="ARBA" id="ARBA00023136"/>
    </source>
</evidence>
<feature type="transmembrane region" description="Helical" evidence="8">
    <location>
        <begin position="6"/>
        <end position="24"/>
    </location>
</feature>
<accession>H0E7R0</accession>
<keyword evidence="6 8" id="KW-1133">Transmembrane helix</keyword>
<feature type="transmembrane region" description="Helical" evidence="8">
    <location>
        <begin position="484"/>
        <end position="503"/>
    </location>
</feature>
<evidence type="ECO:0000256" key="2">
    <source>
        <dbReference type="ARBA" id="ARBA00022475"/>
    </source>
</evidence>
<feature type="transmembrane region" description="Helical" evidence="8">
    <location>
        <begin position="452"/>
        <end position="472"/>
    </location>
</feature>
<dbReference type="OrthoDB" id="5173339at2"/>
<keyword evidence="5 8" id="KW-0812">Transmembrane</keyword>
<keyword evidence="2" id="KW-1003">Cell membrane</keyword>
<evidence type="ECO:0000256" key="1">
    <source>
        <dbReference type="ARBA" id="ARBA00004651"/>
    </source>
</evidence>
<keyword evidence="4" id="KW-0808">Transferase</keyword>
<keyword evidence="7 8" id="KW-0472">Membrane</keyword>
<feature type="transmembrane region" description="Helical" evidence="8">
    <location>
        <begin position="426"/>
        <end position="445"/>
    </location>
</feature>
<evidence type="ECO:0000313" key="10">
    <source>
        <dbReference type="Proteomes" id="UP000005143"/>
    </source>
</evidence>
<feature type="transmembrane region" description="Helical" evidence="8">
    <location>
        <begin position="163"/>
        <end position="190"/>
    </location>
</feature>
<feature type="transmembrane region" description="Helical" evidence="8">
    <location>
        <begin position="396"/>
        <end position="414"/>
    </location>
</feature>
<sequence>MWVLHTILGLAVIGLLGAAAWRLAGRTSGGEPPVRLLAALVWWWLAVQLAAFATHLPLPGEALRVGAFAVVAAGLVLWKVPAGERRPALDPRAGPLLAAVAVGTLLLVGLVLRRPALGFDALQYHLPLPAAWEGGGGLASLPTVIDGLPVEAYPVGMEQALGWLIRVSGTTAIASLLPVAAFGLLVVALWTMTRRLGGSVAAGWGAVGMVALSLPALAGAGAVGNDVLAVLLMAAGATVALDAVLGVREQRPGSIDGLLVGAIGLLLALGIKTTTACGVLVGLLLAWSVRRELWARLRERPLWLAPLLLALACGGAWLTRNLVLHGHPAWPLLASSFGDAVPPVLDVADARFAEHPGRAIDLGWDLYLKQAWPLVLLLPAALALLRPGLRRSWPRALALCGLVGAAAWTVAPATGNLADPATLVGATRYALPCWALLAVAAWSWPGERWRPWVAAAAALTVLAQIVLAYTTLKDIDDRLLRLPGDQTLIAVLAGAAVALEAATGPRLRAALLRPVVGAGALAVLAIGLLVATPGFWSRHAYAVESAAPPSSDRPILVQGSVPAWSLGAHGDPGAVVVDSCPELLRALAAGRVVAIGPGVPPAERCKLPGRPTVVDSFAVWVPGG</sequence>
<reference evidence="9 10" key="1">
    <citation type="journal article" date="2013" name="Biodegradation">
        <title>Quantitative proteomic analysis of ibuprofen-degrading Patulibacter sp. strain I11.</title>
        <authorList>
            <person name="Almeida B."/>
            <person name="Kjeldal H."/>
            <person name="Lolas I."/>
            <person name="Knudsen A.D."/>
            <person name="Carvalho G."/>
            <person name="Nielsen K.L."/>
            <person name="Barreto Crespo M.T."/>
            <person name="Stensballe A."/>
            <person name="Nielsen J.L."/>
        </authorList>
    </citation>
    <scope>NUCLEOTIDE SEQUENCE [LARGE SCALE GENOMIC DNA]</scope>
    <source>
        <strain evidence="9 10">I11</strain>
    </source>
</reference>
<protein>
    <recommendedName>
        <fullName evidence="11">Glycosyltransferase RgtA/B/C/D-like domain-containing protein</fullName>
    </recommendedName>
</protein>
<keyword evidence="10" id="KW-1185">Reference proteome</keyword>
<dbReference type="EMBL" id="AGUD01000228">
    <property type="protein sequence ID" value="EHN10271.1"/>
    <property type="molecule type" value="Genomic_DNA"/>
</dbReference>
<evidence type="ECO:0000256" key="4">
    <source>
        <dbReference type="ARBA" id="ARBA00022679"/>
    </source>
</evidence>
<feature type="transmembrane region" description="Helical" evidence="8">
    <location>
        <begin position="258"/>
        <end position="289"/>
    </location>
</feature>
<evidence type="ECO:0000256" key="6">
    <source>
        <dbReference type="ARBA" id="ARBA00022989"/>
    </source>
</evidence>
<evidence type="ECO:0008006" key="11">
    <source>
        <dbReference type="Google" id="ProtNLM"/>
    </source>
</evidence>
<dbReference type="RefSeq" id="WP_007576377.1">
    <property type="nucleotide sequence ID" value="NZ_AGUD01000228.1"/>
</dbReference>
<feature type="transmembrane region" description="Helical" evidence="8">
    <location>
        <begin position="515"/>
        <end position="536"/>
    </location>
</feature>
<name>H0E7R0_9ACTN</name>
<feature type="transmembrane region" description="Helical" evidence="8">
    <location>
        <begin position="202"/>
        <end position="223"/>
    </location>
</feature>
<keyword evidence="3" id="KW-0328">Glycosyltransferase</keyword>
<dbReference type="AlphaFoldDB" id="H0E7R0"/>
<feature type="transmembrane region" description="Helical" evidence="8">
    <location>
        <begin position="62"/>
        <end position="81"/>
    </location>
</feature>
<comment type="subcellular location">
    <subcellularLocation>
        <location evidence="1">Cell membrane</location>
        <topology evidence="1">Multi-pass membrane protein</topology>
    </subcellularLocation>
</comment>
<evidence type="ECO:0000256" key="8">
    <source>
        <dbReference type="SAM" id="Phobius"/>
    </source>
</evidence>
<proteinExistence type="predicted"/>
<feature type="transmembrane region" description="Helical" evidence="8">
    <location>
        <begin position="36"/>
        <end position="56"/>
    </location>
</feature>
<dbReference type="PANTHER" id="PTHR33908">
    <property type="entry name" value="MANNOSYLTRANSFERASE YKCB-RELATED"/>
    <property type="match status" value="1"/>
</dbReference>
<feature type="transmembrane region" description="Helical" evidence="8">
    <location>
        <begin position="93"/>
        <end position="112"/>
    </location>
</feature>
<organism evidence="9 10">
    <name type="scientific">Patulibacter medicamentivorans</name>
    <dbReference type="NCBI Taxonomy" id="1097667"/>
    <lineage>
        <taxon>Bacteria</taxon>
        <taxon>Bacillati</taxon>
        <taxon>Actinomycetota</taxon>
        <taxon>Thermoleophilia</taxon>
        <taxon>Solirubrobacterales</taxon>
        <taxon>Patulibacteraceae</taxon>
        <taxon>Patulibacter</taxon>
    </lineage>
</organism>
<evidence type="ECO:0000313" key="9">
    <source>
        <dbReference type="EMBL" id="EHN10271.1"/>
    </source>
</evidence>
<evidence type="ECO:0000256" key="3">
    <source>
        <dbReference type="ARBA" id="ARBA00022676"/>
    </source>
</evidence>
<dbReference type="Proteomes" id="UP000005143">
    <property type="component" value="Unassembled WGS sequence"/>
</dbReference>
<evidence type="ECO:0000256" key="5">
    <source>
        <dbReference type="ARBA" id="ARBA00022692"/>
    </source>
</evidence>
<comment type="caution">
    <text evidence="9">The sequence shown here is derived from an EMBL/GenBank/DDBJ whole genome shotgun (WGS) entry which is preliminary data.</text>
</comment>